<gene>
    <name evidence="1" type="ORF">CEXT_235371</name>
</gene>
<name>A0AAV4X5R4_CAEEX</name>
<evidence type="ECO:0008006" key="3">
    <source>
        <dbReference type="Google" id="ProtNLM"/>
    </source>
</evidence>
<evidence type="ECO:0000313" key="1">
    <source>
        <dbReference type="EMBL" id="GIY89341.1"/>
    </source>
</evidence>
<protein>
    <recommendedName>
        <fullName evidence="3">Secreted protein</fullName>
    </recommendedName>
</protein>
<organism evidence="1 2">
    <name type="scientific">Caerostris extrusa</name>
    <name type="common">Bark spider</name>
    <name type="synonym">Caerostris bankana</name>
    <dbReference type="NCBI Taxonomy" id="172846"/>
    <lineage>
        <taxon>Eukaryota</taxon>
        <taxon>Metazoa</taxon>
        <taxon>Ecdysozoa</taxon>
        <taxon>Arthropoda</taxon>
        <taxon>Chelicerata</taxon>
        <taxon>Arachnida</taxon>
        <taxon>Araneae</taxon>
        <taxon>Araneomorphae</taxon>
        <taxon>Entelegynae</taxon>
        <taxon>Araneoidea</taxon>
        <taxon>Araneidae</taxon>
        <taxon>Caerostris</taxon>
    </lineage>
</organism>
<proteinExistence type="predicted"/>
<dbReference type="AlphaFoldDB" id="A0AAV4X5R4"/>
<dbReference type="Gene3D" id="2.60.40.10">
    <property type="entry name" value="Immunoglobulins"/>
    <property type="match status" value="1"/>
</dbReference>
<comment type="caution">
    <text evidence="1">The sequence shown here is derived from an EMBL/GenBank/DDBJ whole genome shotgun (WGS) entry which is preliminary data.</text>
</comment>
<dbReference type="Proteomes" id="UP001054945">
    <property type="component" value="Unassembled WGS sequence"/>
</dbReference>
<evidence type="ECO:0000313" key="2">
    <source>
        <dbReference type="Proteomes" id="UP001054945"/>
    </source>
</evidence>
<dbReference type="EMBL" id="BPLR01017190">
    <property type="protein sequence ID" value="GIY89341.1"/>
    <property type="molecule type" value="Genomic_DNA"/>
</dbReference>
<sequence length="88" mass="10409">MIQITERSLRFCMTLLIVSWIRRTDFHVLTVGMETYTSDERFEALHLQKEQRLDTADQVHPAQRLGDLRVSSQLGSENKLLCQSHHRW</sequence>
<reference evidence="1 2" key="1">
    <citation type="submission" date="2021-06" db="EMBL/GenBank/DDBJ databases">
        <title>Caerostris extrusa draft genome.</title>
        <authorList>
            <person name="Kono N."/>
            <person name="Arakawa K."/>
        </authorList>
    </citation>
    <scope>NUCLEOTIDE SEQUENCE [LARGE SCALE GENOMIC DNA]</scope>
</reference>
<accession>A0AAV4X5R4</accession>
<dbReference type="InterPro" id="IPR013783">
    <property type="entry name" value="Ig-like_fold"/>
</dbReference>
<keyword evidence="2" id="KW-1185">Reference proteome</keyword>